<protein>
    <submittedName>
        <fullName evidence="1">Uncharacterized protein</fullName>
    </submittedName>
</protein>
<evidence type="ECO:0000313" key="2">
    <source>
        <dbReference type="Proteomes" id="UP001203297"/>
    </source>
</evidence>
<proteinExistence type="predicted"/>
<name>A0AAD4QNV2_9AGAM</name>
<dbReference type="Proteomes" id="UP001203297">
    <property type="component" value="Unassembled WGS sequence"/>
</dbReference>
<organism evidence="1 2">
    <name type="scientific">Multifurca ochricompacta</name>
    <dbReference type="NCBI Taxonomy" id="376703"/>
    <lineage>
        <taxon>Eukaryota</taxon>
        <taxon>Fungi</taxon>
        <taxon>Dikarya</taxon>
        <taxon>Basidiomycota</taxon>
        <taxon>Agaricomycotina</taxon>
        <taxon>Agaricomycetes</taxon>
        <taxon>Russulales</taxon>
        <taxon>Russulaceae</taxon>
        <taxon>Multifurca</taxon>
    </lineage>
</organism>
<sequence length="185" mass="19658">MKQPCGPFDFSVIDSKQESSFIYSGHPAVSSKRAHSVPLVSQRDLGQLMPSPRKTPLVSPQREVLRFSSLPRILEPLADDMSILNIAMLPSYPEHAKYLAESHVSPTTKELGPVSSCEVPAMGVNNVSSHNGFSSVASSLEVIDSSLSPGAPSLLSDVGAPSLLARLSDLLSRAVPRDKPPSGDA</sequence>
<accession>A0AAD4QNV2</accession>
<reference evidence="1" key="1">
    <citation type="journal article" date="2022" name="New Phytol.">
        <title>Evolutionary transition to the ectomycorrhizal habit in the genomes of a hyperdiverse lineage of mushroom-forming fungi.</title>
        <authorList>
            <person name="Looney B."/>
            <person name="Miyauchi S."/>
            <person name="Morin E."/>
            <person name="Drula E."/>
            <person name="Courty P.E."/>
            <person name="Kohler A."/>
            <person name="Kuo A."/>
            <person name="LaButti K."/>
            <person name="Pangilinan J."/>
            <person name="Lipzen A."/>
            <person name="Riley R."/>
            <person name="Andreopoulos W."/>
            <person name="He G."/>
            <person name="Johnson J."/>
            <person name="Nolan M."/>
            <person name="Tritt A."/>
            <person name="Barry K.W."/>
            <person name="Grigoriev I.V."/>
            <person name="Nagy L.G."/>
            <person name="Hibbett D."/>
            <person name="Henrissat B."/>
            <person name="Matheny P.B."/>
            <person name="Labbe J."/>
            <person name="Martin F.M."/>
        </authorList>
    </citation>
    <scope>NUCLEOTIDE SEQUENCE</scope>
    <source>
        <strain evidence="1">BPL690</strain>
    </source>
</reference>
<gene>
    <name evidence="1" type="ORF">B0F90DRAFT_1718343</name>
</gene>
<dbReference type="EMBL" id="WTXG01000014">
    <property type="protein sequence ID" value="KAI0301572.1"/>
    <property type="molecule type" value="Genomic_DNA"/>
</dbReference>
<evidence type="ECO:0000313" key="1">
    <source>
        <dbReference type="EMBL" id="KAI0301572.1"/>
    </source>
</evidence>
<keyword evidence="2" id="KW-1185">Reference proteome</keyword>
<dbReference type="AlphaFoldDB" id="A0AAD4QNV2"/>
<comment type="caution">
    <text evidence="1">The sequence shown here is derived from an EMBL/GenBank/DDBJ whole genome shotgun (WGS) entry which is preliminary data.</text>
</comment>